<gene>
    <name evidence="2" type="ORF">P5633_04535</name>
    <name evidence="3" type="ORF">QL281_10775</name>
    <name evidence="1" type="ORF">SC09_contig4orf01277</name>
</gene>
<evidence type="ECO:0000313" key="4">
    <source>
        <dbReference type="Proteomes" id="UP000032247"/>
    </source>
</evidence>
<accession>A0A0D1KCL6</accession>
<name>A0A0D1KCL6_BACIU</name>
<dbReference type="Proteomes" id="UP001229422">
    <property type="component" value="Chromosome"/>
</dbReference>
<proteinExistence type="predicted"/>
<dbReference type="EMBL" id="CP120576">
    <property type="protein sequence ID" value="WEY85469.1"/>
    <property type="molecule type" value="Genomic_DNA"/>
</dbReference>
<reference evidence="1 4" key="1">
    <citation type="submission" date="2014-12" db="EMBL/GenBank/DDBJ databases">
        <title>Comparative genome analysis of Bacillus coagulans HM-08, Clostridium butyricum HM-68, Bacillus subtilis HM-66 and Bacillus licheniformis BL-09.</title>
        <authorList>
            <person name="Zhang H."/>
        </authorList>
    </citation>
    <scope>NUCLEOTIDE SEQUENCE [LARGE SCALE GENOMIC DNA]</scope>
    <source>
        <strain evidence="1 4">HM-66</strain>
    </source>
</reference>
<dbReference type="RefSeq" id="WP_014481297.1">
    <property type="nucleotide sequence ID" value="NZ_AP024622.1"/>
</dbReference>
<dbReference type="PATRIC" id="fig|1423.173.peg.4752"/>
<protein>
    <submittedName>
        <fullName evidence="1">Uncharacterized protein</fullName>
    </submittedName>
</protein>
<organism evidence="1 4">
    <name type="scientific">Bacillus subtilis</name>
    <dbReference type="NCBI Taxonomy" id="1423"/>
    <lineage>
        <taxon>Bacteria</taxon>
        <taxon>Bacillati</taxon>
        <taxon>Bacillota</taxon>
        <taxon>Bacilli</taxon>
        <taxon>Bacillales</taxon>
        <taxon>Bacillaceae</taxon>
        <taxon>Bacillus</taxon>
    </lineage>
</organism>
<sequence>MECFELLHNKGKDTWSQKIFLTFKKRNVLKKIFLYLFVQVKAET</sequence>
<dbReference type="EMBL" id="JXBC01000013">
    <property type="protein sequence ID" value="KIU06210.1"/>
    <property type="molecule type" value="Genomic_DNA"/>
</dbReference>
<dbReference type="Proteomes" id="UP001214898">
    <property type="component" value="Chromosome"/>
</dbReference>
<evidence type="ECO:0000313" key="1">
    <source>
        <dbReference type="EMBL" id="KIU06210.1"/>
    </source>
</evidence>
<dbReference type="AlphaFoldDB" id="A0A0D1KCL6"/>
<dbReference type="EMBL" id="CP125292">
    <property type="protein sequence ID" value="WHM23468.1"/>
    <property type="molecule type" value="Genomic_DNA"/>
</dbReference>
<evidence type="ECO:0000313" key="3">
    <source>
        <dbReference type="EMBL" id="WHM23468.1"/>
    </source>
</evidence>
<reference evidence="2" key="2">
    <citation type="submission" date="2023-03" db="EMBL/GenBank/DDBJ databases">
        <title>Complete genome sequences of 52 Bacillus and Priestia strains isolated from West-African fermentations and 26 reference strains from the DSMZ collection.</title>
        <authorList>
            <person name="Wiedenbein E.S."/>
            <person name="Canoy T.S."/>
            <person name="Hui Y."/>
            <person name="Parkouda C."/>
            <person name="Dawende C."/>
            <person name="Ametefe E."/>
            <person name="Jespersen L."/>
            <person name="Nielsen D.S."/>
        </authorList>
    </citation>
    <scope>NUCLEOTIDE SEQUENCE</scope>
    <source>
        <strain evidence="2">PRO56</strain>
    </source>
</reference>
<dbReference type="Proteomes" id="UP000032247">
    <property type="component" value="Unassembled WGS sequence"/>
</dbReference>
<reference evidence="3" key="3">
    <citation type="submission" date="2023-05" db="EMBL/GenBank/DDBJ databases">
        <title>Complete genome sequence of Bacillus subtilis SRCM117797 isolated from Soybean paste.</title>
        <authorList>
            <person name="Abraha H.B."/>
            <person name="Kim K.-P."/>
            <person name="Ryu M.-S."/>
            <person name="Jeong D.-Y."/>
        </authorList>
    </citation>
    <scope>NUCLEOTIDE SEQUENCE</scope>
    <source>
        <strain evidence="3">SRCM117797</strain>
    </source>
</reference>
<evidence type="ECO:0000313" key="2">
    <source>
        <dbReference type="EMBL" id="WEY85469.1"/>
    </source>
</evidence>
<dbReference type="STRING" id="483913.AN935_19490"/>